<evidence type="ECO:0000313" key="4">
    <source>
        <dbReference type="Proteomes" id="UP000199184"/>
    </source>
</evidence>
<feature type="transmembrane region" description="Helical" evidence="2">
    <location>
        <begin position="73"/>
        <end position="94"/>
    </location>
</feature>
<proteinExistence type="predicted"/>
<name>A0A1C3XRA3_9BRAD</name>
<evidence type="ECO:0000313" key="3">
    <source>
        <dbReference type="EMBL" id="SCB54787.1"/>
    </source>
</evidence>
<feature type="compositionally biased region" description="Basic and acidic residues" evidence="1">
    <location>
        <begin position="7"/>
        <end position="24"/>
    </location>
</feature>
<keyword evidence="4" id="KW-1185">Reference proteome</keyword>
<keyword evidence="2" id="KW-0472">Membrane</keyword>
<reference evidence="4" key="1">
    <citation type="submission" date="2016-08" db="EMBL/GenBank/DDBJ databases">
        <authorList>
            <person name="Varghese N."/>
            <person name="Submissions Spin"/>
        </authorList>
    </citation>
    <scope>NUCLEOTIDE SEQUENCE [LARGE SCALE GENOMIC DNA]</scope>
    <source>
        <strain evidence="4">ERR11</strain>
    </source>
</reference>
<dbReference type="EMBL" id="FMAI01000030">
    <property type="protein sequence ID" value="SCB54787.1"/>
    <property type="molecule type" value="Genomic_DNA"/>
</dbReference>
<evidence type="ECO:0000256" key="2">
    <source>
        <dbReference type="SAM" id="Phobius"/>
    </source>
</evidence>
<accession>A0A1C3XRA3</accession>
<gene>
    <name evidence="3" type="ORF">GA0061098_103055</name>
</gene>
<dbReference type="Proteomes" id="UP000199184">
    <property type="component" value="Unassembled WGS sequence"/>
</dbReference>
<keyword evidence="2" id="KW-0812">Transmembrane</keyword>
<organism evidence="3 4">
    <name type="scientific">Bradyrhizobium shewense</name>
    <dbReference type="NCBI Taxonomy" id="1761772"/>
    <lineage>
        <taxon>Bacteria</taxon>
        <taxon>Pseudomonadati</taxon>
        <taxon>Pseudomonadota</taxon>
        <taxon>Alphaproteobacteria</taxon>
        <taxon>Hyphomicrobiales</taxon>
        <taxon>Nitrobacteraceae</taxon>
        <taxon>Bradyrhizobium</taxon>
    </lineage>
</organism>
<feature type="region of interest" description="Disordered" evidence="1">
    <location>
        <begin position="1"/>
        <end position="24"/>
    </location>
</feature>
<protein>
    <submittedName>
        <fullName evidence="3">Uncharacterized protein</fullName>
    </submittedName>
</protein>
<sequence>MVPQKRIRSDDHSQYQDDESGRPDPWKLVRPMAFSRRTEEWWVDQVADTSFDVETRNDILALSYMAYDHSKPLWRLLAASFYAVGFALLLIPTFQTFYNVLSSLLARAV</sequence>
<dbReference type="AlphaFoldDB" id="A0A1C3XRA3"/>
<keyword evidence="2" id="KW-1133">Transmembrane helix</keyword>
<evidence type="ECO:0000256" key="1">
    <source>
        <dbReference type="SAM" id="MobiDB-lite"/>
    </source>
</evidence>